<feature type="domain" description="Glycosyl transferase family 51" evidence="14">
    <location>
        <begin position="126"/>
        <end position="291"/>
    </location>
</feature>
<evidence type="ECO:0000313" key="16">
    <source>
        <dbReference type="Proteomes" id="UP001163882"/>
    </source>
</evidence>
<evidence type="ECO:0000256" key="2">
    <source>
        <dbReference type="ARBA" id="ARBA00007090"/>
    </source>
</evidence>
<evidence type="ECO:0000256" key="4">
    <source>
        <dbReference type="ARBA" id="ARBA00022645"/>
    </source>
</evidence>
<feature type="region of interest" description="Disordered" evidence="12">
    <location>
        <begin position="705"/>
        <end position="729"/>
    </location>
</feature>
<organism evidence="15 16">
    <name type="scientific">Pelagibacterium flavum</name>
    <dbReference type="NCBI Taxonomy" id="2984530"/>
    <lineage>
        <taxon>Bacteria</taxon>
        <taxon>Pseudomonadati</taxon>
        <taxon>Pseudomonadota</taxon>
        <taxon>Alphaproteobacteria</taxon>
        <taxon>Hyphomicrobiales</taxon>
        <taxon>Devosiaceae</taxon>
        <taxon>Pelagibacterium</taxon>
    </lineage>
</organism>
<keyword evidence="4" id="KW-0121">Carboxypeptidase</keyword>
<evidence type="ECO:0000256" key="5">
    <source>
        <dbReference type="ARBA" id="ARBA00022670"/>
    </source>
</evidence>
<dbReference type="Proteomes" id="UP001163882">
    <property type="component" value="Chromosome"/>
</dbReference>
<dbReference type="EC" id="2.4.99.28" evidence="10"/>
<evidence type="ECO:0000259" key="14">
    <source>
        <dbReference type="Pfam" id="PF00912"/>
    </source>
</evidence>
<evidence type="ECO:0000313" key="15">
    <source>
        <dbReference type="EMBL" id="UYQ71384.1"/>
    </source>
</evidence>
<dbReference type="Pfam" id="PF00912">
    <property type="entry name" value="Transgly"/>
    <property type="match status" value="1"/>
</dbReference>
<gene>
    <name evidence="15" type="ORF">OF122_15205</name>
</gene>
<dbReference type="RefSeq" id="WP_264225036.1">
    <property type="nucleotide sequence ID" value="NZ_CP107716.1"/>
</dbReference>
<dbReference type="Gene3D" id="1.10.3810.10">
    <property type="entry name" value="Biosynthetic peptidoglycan transglycosylase-like"/>
    <property type="match status" value="1"/>
</dbReference>
<comment type="similarity">
    <text evidence="3">In the N-terminal section; belongs to the glycosyltransferase 51 family.</text>
</comment>
<keyword evidence="16" id="KW-1185">Reference proteome</keyword>
<dbReference type="InterPro" id="IPR001460">
    <property type="entry name" value="PCN-bd_Tpept"/>
</dbReference>
<dbReference type="InterPro" id="IPR023346">
    <property type="entry name" value="Lysozyme-like_dom_sf"/>
</dbReference>
<feature type="domain" description="Penicillin-binding protein transpeptidase" evidence="13">
    <location>
        <begin position="380"/>
        <end position="611"/>
    </location>
</feature>
<dbReference type="PANTHER" id="PTHR32282:SF33">
    <property type="entry name" value="PEPTIDOGLYCAN GLYCOSYLTRANSFERASE"/>
    <property type="match status" value="1"/>
</dbReference>
<comment type="pathway">
    <text evidence="1">Cell wall biogenesis; peptidoglycan biosynthesis.</text>
</comment>
<protein>
    <recommendedName>
        <fullName evidence="10">peptidoglycan glycosyltransferase</fullName>
        <ecNumber evidence="10">2.4.99.28</ecNumber>
    </recommendedName>
</protein>
<comment type="similarity">
    <text evidence="2">In the C-terminal section; belongs to the transpeptidase family.</text>
</comment>
<dbReference type="InterPro" id="IPR050396">
    <property type="entry name" value="Glycosyltr_51/Transpeptidase"/>
</dbReference>
<dbReference type="EMBL" id="CP107716">
    <property type="protein sequence ID" value="UYQ71384.1"/>
    <property type="molecule type" value="Genomic_DNA"/>
</dbReference>
<dbReference type="InterPro" id="IPR036950">
    <property type="entry name" value="PBP_transglycosylase"/>
</dbReference>
<comment type="catalytic activity">
    <reaction evidence="11">
        <text>[GlcNAc-(1-&gt;4)-Mur2Ac(oyl-L-Ala-gamma-D-Glu-L-Lys-D-Ala-D-Ala)](n)-di-trans,octa-cis-undecaprenyl diphosphate + beta-D-GlcNAc-(1-&gt;4)-Mur2Ac(oyl-L-Ala-gamma-D-Glu-L-Lys-D-Ala-D-Ala)-di-trans,octa-cis-undecaprenyl diphosphate = [GlcNAc-(1-&gt;4)-Mur2Ac(oyl-L-Ala-gamma-D-Glu-L-Lys-D-Ala-D-Ala)](n+1)-di-trans,octa-cis-undecaprenyl diphosphate + di-trans,octa-cis-undecaprenyl diphosphate + H(+)</text>
        <dbReference type="Rhea" id="RHEA:23708"/>
        <dbReference type="Rhea" id="RHEA-COMP:9602"/>
        <dbReference type="Rhea" id="RHEA-COMP:9603"/>
        <dbReference type="ChEBI" id="CHEBI:15378"/>
        <dbReference type="ChEBI" id="CHEBI:58405"/>
        <dbReference type="ChEBI" id="CHEBI:60033"/>
        <dbReference type="ChEBI" id="CHEBI:78435"/>
        <dbReference type="EC" id="2.4.99.28"/>
    </reaction>
</comment>
<dbReference type="SUPFAM" id="SSF56601">
    <property type="entry name" value="beta-lactamase/transpeptidase-like"/>
    <property type="match status" value="1"/>
</dbReference>
<keyword evidence="5" id="KW-0645">Protease</keyword>
<dbReference type="InterPro" id="IPR001264">
    <property type="entry name" value="Glyco_trans_51"/>
</dbReference>
<evidence type="ECO:0000256" key="12">
    <source>
        <dbReference type="SAM" id="MobiDB-lite"/>
    </source>
</evidence>
<evidence type="ECO:0000256" key="6">
    <source>
        <dbReference type="ARBA" id="ARBA00022676"/>
    </source>
</evidence>
<evidence type="ECO:0000256" key="8">
    <source>
        <dbReference type="ARBA" id="ARBA00022801"/>
    </source>
</evidence>
<dbReference type="Pfam" id="PF00905">
    <property type="entry name" value="Transpeptidase"/>
    <property type="match status" value="1"/>
</dbReference>
<name>A0ABY6IM04_9HYPH</name>
<proteinExistence type="inferred from homology"/>
<dbReference type="SUPFAM" id="SSF53955">
    <property type="entry name" value="Lysozyme-like"/>
    <property type="match status" value="1"/>
</dbReference>
<reference evidence="15" key="1">
    <citation type="submission" date="2022-10" db="EMBL/GenBank/DDBJ databases">
        <title>YIM 151497 complete genome.</title>
        <authorList>
            <person name="Chen X."/>
        </authorList>
    </citation>
    <scope>NUCLEOTIDE SEQUENCE</scope>
    <source>
        <strain evidence="15">YIM 151497</strain>
    </source>
</reference>
<dbReference type="InterPro" id="IPR012338">
    <property type="entry name" value="Beta-lactam/transpept-like"/>
</dbReference>
<evidence type="ECO:0000256" key="11">
    <source>
        <dbReference type="ARBA" id="ARBA00049902"/>
    </source>
</evidence>
<sequence>MNPSSKRPKVQDPFYTKQKRAKGKNRLLEADAWLDSFLYDGMRSTGRVYTRIQDFFSLFSVRGLRRIFVELASDALSFGAMGSVLMVALALSAMDATASGEFNRAEDYSVIFLDRYGNEIGRRGIRADDSVALTEIPDFLIKATLATEDRRFYEHFGIDVWGTIRALLSNAEGDSSLQGGSSITQQLAKNLFLSNERTLERKIKELFLAFWLEANYSKDEILKLYLDRAYMGGGNFGVVAAAEYYFGKPVQDIDLAEAAMLAGLYKAPTRFAPHVDIAAARGRANVVLSNMVNGGYLTEGQVTAARRRPAEPIDRSAEANSPNYFLDWAFLETKRLVGDSTEVGFVVRTTIDPDLQVHAEDAIISVLREQGTAYNVSQGAMVVMEHNGAVRAMVGGTDYGQSQFNRAVAPNRQPGSAFKPFVYATAFEMLGLTPRSPITDAPICIGNWCPQNYGRSFRGGTTIRSAMAASINSVPVRLSTQTGREPIAEMAHRLGIRNEFPVTRSLALGVASVSALDMASAYAVFANGGYRATGFGVTRITTLRGEVVYEANPDENRVRLLDEQIVLSMNDILNAVNYGGTGGRAVVEGVPSAGKTGTTSSYRDAWYVGYTGNYVASVWYGNDNYTAMNNLTGGSLPAMSWQKFMTYAHTNIEVKPVFGVDMEPRPFIIADAEGGEDGEQAPQRAPTLAPAAAIKLLDLSEKMRQSLAEGGSGTIDQAAAPVAGANESL</sequence>
<accession>A0ABY6IM04</accession>
<keyword evidence="6" id="KW-0328">Glycosyltransferase</keyword>
<dbReference type="Gene3D" id="3.40.710.10">
    <property type="entry name" value="DD-peptidase/beta-lactamase superfamily"/>
    <property type="match status" value="1"/>
</dbReference>
<evidence type="ECO:0000256" key="10">
    <source>
        <dbReference type="ARBA" id="ARBA00044770"/>
    </source>
</evidence>
<keyword evidence="8" id="KW-0378">Hydrolase</keyword>
<dbReference type="PANTHER" id="PTHR32282">
    <property type="entry name" value="BINDING PROTEIN TRANSPEPTIDASE, PUTATIVE-RELATED"/>
    <property type="match status" value="1"/>
</dbReference>
<keyword evidence="7" id="KW-0808">Transferase</keyword>
<evidence type="ECO:0000256" key="1">
    <source>
        <dbReference type="ARBA" id="ARBA00004752"/>
    </source>
</evidence>
<dbReference type="NCBIfam" id="TIGR02074">
    <property type="entry name" value="PBP_1a_fam"/>
    <property type="match status" value="1"/>
</dbReference>
<evidence type="ECO:0000256" key="3">
    <source>
        <dbReference type="ARBA" id="ARBA00007739"/>
    </source>
</evidence>
<evidence type="ECO:0000259" key="13">
    <source>
        <dbReference type="Pfam" id="PF00905"/>
    </source>
</evidence>
<evidence type="ECO:0000256" key="9">
    <source>
        <dbReference type="ARBA" id="ARBA00023268"/>
    </source>
</evidence>
<evidence type="ECO:0000256" key="7">
    <source>
        <dbReference type="ARBA" id="ARBA00022679"/>
    </source>
</evidence>
<keyword evidence="9" id="KW-0511">Multifunctional enzyme</keyword>